<accession>F2TXH9</accession>
<comment type="similarity">
    <text evidence="2">Belongs to the SAM50/omp85 family.</text>
</comment>
<dbReference type="STRING" id="946362.F2TXH9"/>
<dbReference type="OMA" id="SGIWRQI"/>
<organism evidence="9">
    <name type="scientific">Salpingoeca rosetta (strain ATCC 50818 / BSB-021)</name>
    <dbReference type="NCBI Taxonomy" id="946362"/>
    <lineage>
        <taxon>Eukaryota</taxon>
        <taxon>Choanoflagellata</taxon>
        <taxon>Craspedida</taxon>
        <taxon>Salpingoecidae</taxon>
        <taxon>Salpingoeca</taxon>
    </lineage>
</organism>
<dbReference type="AlphaFoldDB" id="F2TXH9"/>
<dbReference type="PANTHER" id="PTHR12815">
    <property type="entry name" value="SORTING AND ASSEMBLY MACHINERY SAMM50 PROTEIN FAMILY MEMBER"/>
    <property type="match status" value="1"/>
</dbReference>
<dbReference type="PANTHER" id="PTHR12815:SF18">
    <property type="entry name" value="SORTING AND ASSEMBLY MACHINERY COMPONENT 50 HOMOLOG"/>
    <property type="match status" value="1"/>
</dbReference>
<keyword evidence="5" id="KW-0472">Membrane</keyword>
<evidence type="ECO:0000256" key="4">
    <source>
        <dbReference type="ARBA" id="ARBA00022692"/>
    </source>
</evidence>
<dbReference type="KEGG" id="sre:PTSG_00795"/>
<dbReference type="InParanoid" id="F2TXH9"/>
<reference evidence="8" key="1">
    <citation type="submission" date="2009-08" db="EMBL/GenBank/DDBJ databases">
        <title>Annotation of Salpingoeca rosetta.</title>
        <authorList>
            <consortium name="The Broad Institute Genome Sequencing Platform"/>
            <person name="Russ C."/>
            <person name="Cuomo C."/>
            <person name="Burger G."/>
            <person name="Gray M.W."/>
            <person name="Holland P.W.H."/>
            <person name="King N."/>
            <person name="Lang F.B.F."/>
            <person name="Roger A.J."/>
            <person name="Ruiz-Trillo I."/>
            <person name="Young S.K."/>
            <person name="Zeng Q."/>
            <person name="Gargeya S."/>
            <person name="Alvarado L."/>
            <person name="Berlin A."/>
            <person name="Chapman S.B."/>
            <person name="Chen Z."/>
            <person name="Freedman E."/>
            <person name="Gellesch M."/>
            <person name="Goldberg J."/>
            <person name="Griggs A."/>
            <person name="Gujja S."/>
            <person name="Heilman E."/>
            <person name="Heiman D."/>
            <person name="Howarth C."/>
            <person name="Mehta T."/>
            <person name="Neiman D."/>
            <person name="Pearson M."/>
            <person name="Roberts A."/>
            <person name="Saif S."/>
            <person name="Shea T."/>
            <person name="Shenoy N."/>
            <person name="Sisk P."/>
            <person name="Stolte C."/>
            <person name="Sykes S."/>
            <person name="White J."/>
            <person name="Yandava C."/>
            <person name="Haas B."/>
            <person name="Nusbaum C."/>
            <person name="Birren B."/>
        </authorList>
    </citation>
    <scope>NUCLEOTIDE SEQUENCE [LARGE SCALE GENOMIC DNA]</scope>
    <source>
        <strain evidence="8">ATCC 50818</strain>
    </source>
</reference>
<gene>
    <name evidence="8" type="ORF">PTSG_00795</name>
</gene>
<dbReference type="GeneID" id="16078858"/>
<sequence length="485" mass="52509">MMDPISVEAVLNAAEEKPATVKTIRVRGLARTCDWVVKQNLRPIFQSTTLQDVMENAQAVSGRLKGLGVFAQVHARINVDPDVRNGYIVDYDVRESRLITGKTGVKIGNNEGSADLQLYANNVLGLADRFMVSSGRSTQRTHFLDVQHTIPLFAAYWQPLTFRLSKHSVVSLSQGLKQDNHTAAVEQAFLSTAGSHKLTLESKWLHVQPSQTEPPFEVREACGHFLNNSLTHEFVGDMRNPATLQGLRLQHLCRLSGGPLGGSFNYIKNNIEADYTTRRVPALGGMHFRFSARAGLIAPVHMEQLAARARTLLHRLSSDAADAPKHTHTTSPTAPPAPTQATPSQHPPASDVCVADQFLLGGSTDVRGFQQHSIGPRRRGFAAGANAYWAVGAHAYAPLPRGPWQERFGDVLRIHGFITAGSAATEGSLQATRRRLMSSVAVSCGLGLSVDFQTASLELSYCLPLVSSTGITSPGLCMAIGANLL</sequence>
<dbReference type="OrthoDB" id="1724197at2759"/>
<evidence type="ECO:0000259" key="7">
    <source>
        <dbReference type="Pfam" id="PF01103"/>
    </source>
</evidence>
<dbReference type="InterPro" id="IPR039910">
    <property type="entry name" value="D15-like"/>
</dbReference>
<proteinExistence type="inferred from homology"/>
<dbReference type="Proteomes" id="UP000007799">
    <property type="component" value="Unassembled WGS sequence"/>
</dbReference>
<dbReference type="GO" id="GO:0005741">
    <property type="term" value="C:mitochondrial outer membrane"/>
    <property type="evidence" value="ECO:0007669"/>
    <property type="project" value="UniProtKB-SubCell"/>
</dbReference>
<evidence type="ECO:0000256" key="6">
    <source>
        <dbReference type="SAM" id="MobiDB-lite"/>
    </source>
</evidence>
<feature type="compositionally biased region" description="Low complexity" evidence="6">
    <location>
        <begin position="339"/>
        <end position="349"/>
    </location>
</feature>
<feature type="region of interest" description="Disordered" evidence="6">
    <location>
        <begin position="321"/>
        <end position="349"/>
    </location>
</feature>
<evidence type="ECO:0000256" key="5">
    <source>
        <dbReference type="ARBA" id="ARBA00023136"/>
    </source>
</evidence>
<dbReference type="eggNOG" id="KOG2602">
    <property type="taxonomic scope" value="Eukaryota"/>
</dbReference>
<dbReference type="EMBL" id="GL832956">
    <property type="protein sequence ID" value="EGD76088.1"/>
    <property type="molecule type" value="Genomic_DNA"/>
</dbReference>
<dbReference type="InterPro" id="IPR000184">
    <property type="entry name" value="Bac_surfAg_D15"/>
</dbReference>
<dbReference type="FunCoup" id="F2TXH9">
    <property type="interactions" value="1417"/>
</dbReference>
<evidence type="ECO:0000256" key="2">
    <source>
        <dbReference type="ARBA" id="ARBA00010913"/>
    </source>
</evidence>
<comment type="subcellular location">
    <subcellularLocation>
        <location evidence="1">Mitochondrion outer membrane</location>
        <topology evidence="1">Multi-pass membrane protein</topology>
    </subcellularLocation>
</comment>
<feature type="domain" description="Bacterial surface antigen (D15)" evidence="7">
    <location>
        <begin position="122"/>
        <end position="466"/>
    </location>
</feature>
<dbReference type="RefSeq" id="XP_004998263.1">
    <property type="nucleotide sequence ID" value="XM_004998206.1"/>
</dbReference>
<evidence type="ECO:0000256" key="3">
    <source>
        <dbReference type="ARBA" id="ARBA00022452"/>
    </source>
</evidence>
<dbReference type="Pfam" id="PF01103">
    <property type="entry name" value="Omp85"/>
    <property type="match status" value="1"/>
</dbReference>
<protein>
    <recommendedName>
        <fullName evidence="7">Bacterial surface antigen (D15) domain-containing protein</fullName>
    </recommendedName>
</protein>
<dbReference type="Gene3D" id="2.40.160.50">
    <property type="entry name" value="membrane protein fhac: a member of the omp85/tpsb transporter family"/>
    <property type="match status" value="1"/>
</dbReference>
<evidence type="ECO:0000256" key="1">
    <source>
        <dbReference type="ARBA" id="ARBA00004374"/>
    </source>
</evidence>
<dbReference type="GO" id="GO:0045040">
    <property type="term" value="P:protein insertion into mitochondrial outer membrane"/>
    <property type="evidence" value="ECO:0007669"/>
    <property type="project" value="TreeGrafter"/>
</dbReference>
<keyword evidence="3" id="KW-1134">Transmembrane beta strand</keyword>
<evidence type="ECO:0000313" key="9">
    <source>
        <dbReference type="Proteomes" id="UP000007799"/>
    </source>
</evidence>
<keyword evidence="4" id="KW-0812">Transmembrane</keyword>
<dbReference type="GO" id="GO:0033108">
    <property type="term" value="P:mitochondrial respiratory chain complex assembly"/>
    <property type="evidence" value="ECO:0007669"/>
    <property type="project" value="TreeGrafter"/>
</dbReference>
<name>F2TXH9_SALR5</name>
<evidence type="ECO:0000313" key="8">
    <source>
        <dbReference type="EMBL" id="EGD76088.1"/>
    </source>
</evidence>
<keyword evidence="9" id="KW-1185">Reference proteome</keyword>